<dbReference type="STRING" id="1862672.BO225_06910"/>
<evidence type="ECO:0000313" key="2">
    <source>
        <dbReference type="EMBL" id="OLU46203.1"/>
    </source>
</evidence>
<dbReference type="Proteomes" id="UP000186705">
    <property type="component" value="Unassembled WGS sequence"/>
</dbReference>
<proteinExistence type="predicted"/>
<keyword evidence="1" id="KW-1133">Transmembrane helix</keyword>
<reference evidence="2 3" key="1">
    <citation type="submission" date="2016-11" db="EMBL/GenBank/DDBJ databases">
        <title>Description of two novel members of the family Erysipelotrichaceae: Ileibacterium lipovorans gen. nov., sp. nov. and Dubosiella newyorkensis, gen. nov., sp. nov.</title>
        <authorList>
            <person name="Cox L.M."/>
            <person name="Sohn J."/>
            <person name="Tyrrell K.L."/>
            <person name="Citron D.M."/>
            <person name="Lawson P.A."/>
            <person name="Patel N.B."/>
            <person name="Iizumi T."/>
            <person name="Perez-Perez G.I."/>
            <person name="Goldstein E.J."/>
            <person name="Blaser M.J."/>
        </authorList>
    </citation>
    <scope>NUCLEOTIDE SEQUENCE [LARGE SCALE GENOMIC DNA]</scope>
    <source>
        <strain evidence="2 3">NYU-BL-A4</strain>
    </source>
</reference>
<name>A0A1U7NM42_9FIRM</name>
<comment type="caution">
    <text evidence="2">The sequence shown here is derived from an EMBL/GenBank/DDBJ whole genome shotgun (WGS) entry which is preliminary data.</text>
</comment>
<keyword evidence="1" id="KW-0812">Transmembrane</keyword>
<gene>
    <name evidence="2" type="ORF">BO225_06910</name>
</gene>
<dbReference type="EMBL" id="MPKA01000067">
    <property type="protein sequence ID" value="OLU46203.1"/>
    <property type="molecule type" value="Genomic_DNA"/>
</dbReference>
<dbReference type="AlphaFoldDB" id="A0A1U7NM42"/>
<evidence type="ECO:0000313" key="3">
    <source>
        <dbReference type="Proteomes" id="UP000186705"/>
    </source>
</evidence>
<accession>A0A1U7NM42</accession>
<keyword evidence="3" id="KW-1185">Reference proteome</keyword>
<sequence length="168" mass="19057">MRAPESSSGAFFVVRKTERKHNKSIEKKKEKGKKIMKNRQKKWKSLGIVVLVFVIGYGLLWYYMAANVTRIQEQNKEYAKSFAAQSAERIGSEFNTALQRIENSAYLASMGDSSALIDVDTLKELENHTNFDAVRYVDRDGNNLSSDGQVCQIQDRSYFKKGCLGQVA</sequence>
<keyword evidence="1" id="KW-0472">Membrane</keyword>
<evidence type="ECO:0000256" key="1">
    <source>
        <dbReference type="SAM" id="Phobius"/>
    </source>
</evidence>
<feature type="transmembrane region" description="Helical" evidence="1">
    <location>
        <begin position="43"/>
        <end position="64"/>
    </location>
</feature>
<organism evidence="2 3">
    <name type="scientific">Dubosiella newyorkensis</name>
    <dbReference type="NCBI Taxonomy" id="1862672"/>
    <lineage>
        <taxon>Bacteria</taxon>
        <taxon>Bacillati</taxon>
        <taxon>Bacillota</taxon>
        <taxon>Erysipelotrichia</taxon>
        <taxon>Erysipelotrichales</taxon>
        <taxon>Erysipelotrichaceae</taxon>
        <taxon>Dubosiella</taxon>
    </lineage>
</organism>
<protein>
    <submittedName>
        <fullName evidence="2">Uncharacterized protein</fullName>
    </submittedName>
</protein>